<dbReference type="eggNOG" id="KOG2715">
    <property type="taxonomic scope" value="Eukaryota"/>
</dbReference>
<dbReference type="FunCoup" id="B3MRW9">
    <property type="interactions" value="340"/>
</dbReference>
<reference evidence="2 3" key="1">
    <citation type="journal article" date="2007" name="Nature">
        <title>Evolution of genes and genomes on the Drosophila phylogeny.</title>
        <authorList>
            <consortium name="Drosophila 12 Genomes Consortium"/>
            <person name="Clark A.G."/>
            <person name="Eisen M.B."/>
            <person name="Smith D.R."/>
            <person name="Bergman C.M."/>
            <person name="Oliver B."/>
            <person name="Markow T.A."/>
            <person name="Kaufman T.C."/>
            <person name="Kellis M."/>
            <person name="Gelbart W."/>
            <person name="Iyer V.N."/>
            <person name="Pollard D.A."/>
            <person name="Sackton T.B."/>
            <person name="Larracuente A.M."/>
            <person name="Singh N.D."/>
            <person name="Abad J.P."/>
            <person name="Abt D.N."/>
            <person name="Adryan B."/>
            <person name="Aguade M."/>
            <person name="Akashi H."/>
            <person name="Anderson W.W."/>
            <person name="Aquadro C.F."/>
            <person name="Ardell D.H."/>
            <person name="Arguello R."/>
            <person name="Artieri C.G."/>
            <person name="Barbash D.A."/>
            <person name="Barker D."/>
            <person name="Barsanti P."/>
            <person name="Batterham P."/>
            <person name="Batzoglou S."/>
            <person name="Begun D."/>
            <person name="Bhutkar A."/>
            <person name="Blanco E."/>
            <person name="Bosak S.A."/>
            <person name="Bradley R.K."/>
            <person name="Brand A.D."/>
            <person name="Brent M.R."/>
            <person name="Brooks A.N."/>
            <person name="Brown R.H."/>
            <person name="Butlin R.K."/>
            <person name="Caggese C."/>
            <person name="Calvi B.R."/>
            <person name="Bernardo de Carvalho A."/>
            <person name="Caspi A."/>
            <person name="Castrezana S."/>
            <person name="Celniker S.E."/>
            <person name="Chang J.L."/>
            <person name="Chapple C."/>
            <person name="Chatterji S."/>
            <person name="Chinwalla A."/>
            <person name="Civetta A."/>
            <person name="Clifton S.W."/>
            <person name="Comeron J.M."/>
            <person name="Costello J.C."/>
            <person name="Coyne J.A."/>
            <person name="Daub J."/>
            <person name="David R.G."/>
            <person name="Delcher A.L."/>
            <person name="Delehaunty K."/>
            <person name="Do C.B."/>
            <person name="Ebling H."/>
            <person name="Edwards K."/>
            <person name="Eickbush T."/>
            <person name="Evans J.D."/>
            <person name="Filipski A."/>
            <person name="Findeiss S."/>
            <person name="Freyhult E."/>
            <person name="Fulton L."/>
            <person name="Fulton R."/>
            <person name="Garcia A.C."/>
            <person name="Gardiner A."/>
            <person name="Garfield D.A."/>
            <person name="Garvin B.E."/>
            <person name="Gibson G."/>
            <person name="Gilbert D."/>
            <person name="Gnerre S."/>
            <person name="Godfrey J."/>
            <person name="Good R."/>
            <person name="Gotea V."/>
            <person name="Gravely B."/>
            <person name="Greenberg A.J."/>
            <person name="Griffiths-Jones S."/>
            <person name="Gross S."/>
            <person name="Guigo R."/>
            <person name="Gustafson E.A."/>
            <person name="Haerty W."/>
            <person name="Hahn M.W."/>
            <person name="Halligan D.L."/>
            <person name="Halpern A.L."/>
            <person name="Halter G.M."/>
            <person name="Han M.V."/>
            <person name="Heger A."/>
            <person name="Hillier L."/>
            <person name="Hinrichs A.S."/>
            <person name="Holmes I."/>
            <person name="Hoskins R.A."/>
            <person name="Hubisz M.J."/>
            <person name="Hultmark D."/>
            <person name="Huntley M.A."/>
            <person name="Jaffe D.B."/>
            <person name="Jagadeeshan S."/>
            <person name="Jeck W.R."/>
            <person name="Johnson J."/>
            <person name="Jones C.D."/>
            <person name="Jordan W.C."/>
            <person name="Karpen G.H."/>
            <person name="Kataoka E."/>
            <person name="Keightley P.D."/>
            <person name="Kheradpour P."/>
            <person name="Kirkness E.F."/>
            <person name="Koerich L.B."/>
            <person name="Kristiansen K."/>
            <person name="Kudrna D."/>
            <person name="Kulathinal R.J."/>
            <person name="Kumar S."/>
            <person name="Kwok R."/>
            <person name="Lander E."/>
            <person name="Langley C.H."/>
            <person name="Lapoint R."/>
            <person name="Lazzaro B.P."/>
            <person name="Lee S.J."/>
            <person name="Levesque L."/>
            <person name="Li R."/>
            <person name="Lin C.F."/>
            <person name="Lin M.F."/>
            <person name="Lindblad-Toh K."/>
            <person name="Llopart A."/>
            <person name="Long M."/>
            <person name="Low L."/>
            <person name="Lozovsky E."/>
            <person name="Lu J."/>
            <person name="Luo M."/>
            <person name="Machado C.A."/>
            <person name="Makalowski W."/>
            <person name="Marzo M."/>
            <person name="Matsuda M."/>
            <person name="Matzkin L."/>
            <person name="McAllister B."/>
            <person name="McBride C.S."/>
            <person name="McKernan B."/>
            <person name="McKernan K."/>
            <person name="Mendez-Lago M."/>
            <person name="Minx P."/>
            <person name="Mollenhauer M.U."/>
            <person name="Montooth K."/>
            <person name="Mount S.M."/>
            <person name="Mu X."/>
            <person name="Myers E."/>
            <person name="Negre B."/>
            <person name="Newfeld S."/>
            <person name="Nielsen R."/>
            <person name="Noor M.A."/>
            <person name="O'Grady P."/>
            <person name="Pachter L."/>
            <person name="Papaceit M."/>
            <person name="Parisi M.J."/>
            <person name="Parisi M."/>
            <person name="Parts L."/>
            <person name="Pedersen J.S."/>
            <person name="Pesole G."/>
            <person name="Phillippy A.M."/>
            <person name="Ponting C.P."/>
            <person name="Pop M."/>
            <person name="Porcelli D."/>
            <person name="Powell J.R."/>
            <person name="Prohaska S."/>
            <person name="Pruitt K."/>
            <person name="Puig M."/>
            <person name="Quesneville H."/>
            <person name="Ram K.R."/>
            <person name="Rand D."/>
            <person name="Rasmussen M.D."/>
            <person name="Reed L.K."/>
            <person name="Reenan R."/>
            <person name="Reily A."/>
            <person name="Remington K.A."/>
            <person name="Rieger T.T."/>
            <person name="Ritchie M.G."/>
            <person name="Robin C."/>
            <person name="Rogers Y.H."/>
            <person name="Rohde C."/>
            <person name="Rozas J."/>
            <person name="Rubenfield M.J."/>
            <person name="Ruiz A."/>
            <person name="Russo S."/>
            <person name="Salzberg S.L."/>
            <person name="Sanchez-Gracia A."/>
            <person name="Saranga D.J."/>
            <person name="Sato H."/>
            <person name="Schaeffer S.W."/>
            <person name="Schatz M.C."/>
            <person name="Schlenke T."/>
            <person name="Schwartz R."/>
            <person name="Segarra C."/>
            <person name="Singh R.S."/>
            <person name="Sirot L."/>
            <person name="Sirota M."/>
            <person name="Sisneros N.B."/>
            <person name="Smith C.D."/>
            <person name="Smith T.F."/>
            <person name="Spieth J."/>
            <person name="Stage D.E."/>
            <person name="Stark A."/>
            <person name="Stephan W."/>
            <person name="Strausberg R.L."/>
            <person name="Strempel S."/>
            <person name="Sturgill D."/>
            <person name="Sutton G."/>
            <person name="Sutton G.G."/>
            <person name="Tao W."/>
            <person name="Teichmann S."/>
            <person name="Tobari Y.N."/>
            <person name="Tomimura Y."/>
            <person name="Tsolas J.M."/>
            <person name="Valente V.L."/>
            <person name="Venter E."/>
            <person name="Venter J.C."/>
            <person name="Vicario S."/>
            <person name="Vieira F.G."/>
            <person name="Vilella A.J."/>
            <person name="Villasante A."/>
            <person name="Walenz B."/>
            <person name="Wang J."/>
            <person name="Wasserman M."/>
            <person name="Watts T."/>
            <person name="Wilson D."/>
            <person name="Wilson R.K."/>
            <person name="Wing R.A."/>
            <person name="Wolfner M.F."/>
            <person name="Wong A."/>
            <person name="Wong G.K."/>
            <person name="Wu C.I."/>
            <person name="Wu G."/>
            <person name="Yamamoto D."/>
            <person name="Yang H.P."/>
            <person name="Yang S.P."/>
            <person name="Yorke J.A."/>
            <person name="Yoshida K."/>
            <person name="Zdobnov E."/>
            <person name="Zhang P."/>
            <person name="Zhang Y."/>
            <person name="Zimin A.V."/>
            <person name="Baldwin J."/>
            <person name="Abdouelleil A."/>
            <person name="Abdulkadir J."/>
            <person name="Abebe A."/>
            <person name="Abera B."/>
            <person name="Abreu J."/>
            <person name="Acer S.C."/>
            <person name="Aftuck L."/>
            <person name="Alexander A."/>
            <person name="An P."/>
            <person name="Anderson E."/>
            <person name="Anderson S."/>
            <person name="Arachi H."/>
            <person name="Azer M."/>
            <person name="Bachantsang P."/>
            <person name="Barry A."/>
            <person name="Bayul T."/>
            <person name="Berlin A."/>
            <person name="Bessette D."/>
            <person name="Bloom T."/>
            <person name="Blye J."/>
            <person name="Boguslavskiy L."/>
            <person name="Bonnet C."/>
            <person name="Boukhgalter B."/>
            <person name="Bourzgui I."/>
            <person name="Brown A."/>
            <person name="Cahill P."/>
            <person name="Channer S."/>
            <person name="Cheshatsang Y."/>
            <person name="Chuda L."/>
            <person name="Citroen M."/>
            <person name="Collymore A."/>
            <person name="Cooke P."/>
            <person name="Costello M."/>
            <person name="D'Aco K."/>
            <person name="Daza R."/>
            <person name="De Haan G."/>
            <person name="DeGray S."/>
            <person name="DeMaso C."/>
            <person name="Dhargay N."/>
            <person name="Dooley K."/>
            <person name="Dooley E."/>
            <person name="Doricent M."/>
            <person name="Dorje P."/>
            <person name="Dorjee K."/>
            <person name="Dupes A."/>
            <person name="Elong R."/>
            <person name="Falk J."/>
            <person name="Farina A."/>
            <person name="Faro S."/>
            <person name="Ferguson D."/>
            <person name="Fisher S."/>
            <person name="Foley C.D."/>
            <person name="Franke A."/>
            <person name="Friedrich D."/>
            <person name="Gadbois L."/>
            <person name="Gearin G."/>
            <person name="Gearin C.R."/>
            <person name="Giannoukos G."/>
            <person name="Goode T."/>
            <person name="Graham J."/>
            <person name="Grandbois E."/>
            <person name="Grewal S."/>
            <person name="Gyaltsen K."/>
            <person name="Hafez N."/>
            <person name="Hagos B."/>
            <person name="Hall J."/>
            <person name="Henson C."/>
            <person name="Hollinger A."/>
            <person name="Honan T."/>
            <person name="Huard M.D."/>
            <person name="Hughes L."/>
            <person name="Hurhula B."/>
            <person name="Husby M.E."/>
            <person name="Kamat A."/>
            <person name="Kanga B."/>
            <person name="Kashin S."/>
            <person name="Khazanovich D."/>
            <person name="Kisner P."/>
            <person name="Lance K."/>
            <person name="Lara M."/>
            <person name="Lee W."/>
            <person name="Lennon N."/>
            <person name="Letendre F."/>
            <person name="LeVine R."/>
            <person name="Lipovsky A."/>
            <person name="Liu X."/>
            <person name="Liu J."/>
            <person name="Liu S."/>
            <person name="Lokyitsang T."/>
            <person name="Lokyitsang Y."/>
            <person name="Lubonja R."/>
            <person name="Lui A."/>
            <person name="MacDonald P."/>
            <person name="Magnisalis V."/>
            <person name="Maru K."/>
            <person name="Matthews C."/>
            <person name="McCusker W."/>
            <person name="McDonough S."/>
            <person name="Mehta T."/>
            <person name="Meldrim J."/>
            <person name="Meneus L."/>
            <person name="Mihai O."/>
            <person name="Mihalev A."/>
            <person name="Mihova T."/>
            <person name="Mittelman R."/>
            <person name="Mlenga V."/>
            <person name="Montmayeur A."/>
            <person name="Mulrain L."/>
            <person name="Navidi A."/>
            <person name="Naylor J."/>
            <person name="Negash T."/>
            <person name="Nguyen T."/>
            <person name="Nguyen N."/>
            <person name="Nicol R."/>
            <person name="Norbu C."/>
            <person name="Norbu N."/>
            <person name="Novod N."/>
            <person name="O'Neill B."/>
            <person name="Osman S."/>
            <person name="Markiewicz E."/>
            <person name="Oyono O.L."/>
            <person name="Patti C."/>
            <person name="Phunkhang P."/>
            <person name="Pierre F."/>
            <person name="Priest M."/>
            <person name="Raghuraman S."/>
            <person name="Rege F."/>
            <person name="Reyes R."/>
            <person name="Rise C."/>
            <person name="Rogov P."/>
            <person name="Ross K."/>
            <person name="Ryan E."/>
            <person name="Settipalli S."/>
            <person name="Shea T."/>
            <person name="Sherpa N."/>
            <person name="Shi L."/>
            <person name="Shih D."/>
            <person name="Sparrow T."/>
            <person name="Spaulding J."/>
            <person name="Stalker J."/>
            <person name="Stange-Thomann N."/>
            <person name="Stavropoulos S."/>
            <person name="Stone C."/>
            <person name="Strader C."/>
            <person name="Tesfaye S."/>
            <person name="Thomson T."/>
            <person name="Thoulutsang Y."/>
            <person name="Thoulutsang D."/>
            <person name="Topham K."/>
            <person name="Topping I."/>
            <person name="Tsamla T."/>
            <person name="Vassiliev H."/>
            <person name="Vo A."/>
            <person name="Wangchuk T."/>
            <person name="Wangdi T."/>
            <person name="Weiand M."/>
            <person name="Wilkinson J."/>
            <person name="Wilson A."/>
            <person name="Yadav S."/>
            <person name="Young G."/>
            <person name="Yu Q."/>
            <person name="Zembek L."/>
            <person name="Zhong D."/>
            <person name="Zimmer A."/>
            <person name="Zwirko Z."/>
            <person name="Jaffe D.B."/>
            <person name="Alvarez P."/>
            <person name="Brockman W."/>
            <person name="Butler J."/>
            <person name="Chin C."/>
            <person name="Gnerre S."/>
            <person name="Grabherr M."/>
            <person name="Kleber M."/>
            <person name="Mauceli E."/>
            <person name="MacCallum I."/>
        </authorList>
    </citation>
    <scope>NUCLEOTIDE SEQUENCE [LARGE SCALE GENOMIC DNA]</scope>
    <source>
        <strain evidence="3">Tucson 14024-0371.13</strain>
    </source>
</reference>
<dbReference type="CTD" id="31110"/>
<dbReference type="InterPro" id="IPR011333">
    <property type="entry name" value="SKP1/BTB/POZ_sf"/>
</dbReference>
<sequence>MNFRYPGSSSSETEVKSCSHQQQHLHGEATNINKSADAAASAAATAVADGDNNGSTMSTVFINSRKSPNVLKKQGTDQWVKLNVGGTYFLTTKTTLSRDPNSFLSRLIQEDCDLISDRDETGAYLIDRDPKYFAPVLNYLRHGKLVLDGVSEEGVLEEAEFYNVTQLIALLKECISHRDQRPQSDKKRVYRVLQCREQELTQMISTLSDGWRFEQLISVGMQYTNYGPFENNEFLCVVSKECGTTAGRELELNDRAKVLQQKGSRILGI</sequence>
<dbReference type="EMBL" id="CH902622">
    <property type="protein sequence ID" value="EDV34524.2"/>
    <property type="molecule type" value="Genomic_DNA"/>
</dbReference>
<dbReference type="Gene3D" id="3.30.70.2000">
    <property type="match status" value="1"/>
</dbReference>
<accession>B3MRW9</accession>
<dbReference type="OrthoDB" id="1244179at2759"/>
<dbReference type="KEGG" id="dan:6503603"/>
<gene>
    <name evidence="2" type="primary">Dana\GF20912</name>
    <name evidence="2" type="synonym">dana_GLEANR_4153</name>
    <name evidence="2" type="ORF">GF20912</name>
</gene>
<dbReference type="InParanoid" id="B3MRW9"/>
<dbReference type="Pfam" id="PF02214">
    <property type="entry name" value="BTB_2"/>
    <property type="match status" value="1"/>
</dbReference>
<protein>
    <recommendedName>
        <fullName evidence="1">BTB domain-containing protein</fullName>
    </recommendedName>
</protein>
<dbReference type="Gene3D" id="6.10.140.750">
    <property type="match status" value="1"/>
</dbReference>
<feature type="domain" description="BTB" evidence="1">
    <location>
        <begin position="78"/>
        <end position="179"/>
    </location>
</feature>
<dbReference type="AlphaFoldDB" id="B3MRW9"/>
<dbReference type="InterPro" id="IPR003131">
    <property type="entry name" value="T1-type_BTB"/>
</dbReference>
<dbReference type="SUPFAM" id="SSF54695">
    <property type="entry name" value="POZ domain"/>
    <property type="match status" value="1"/>
</dbReference>
<dbReference type="SMART" id="SM00225">
    <property type="entry name" value="BTB"/>
    <property type="match status" value="1"/>
</dbReference>
<dbReference type="PANTHER" id="PTHR14958:SF29">
    <property type="entry name" value="INSOMNIAC, ISOFORM B"/>
    <property type="match status" value="1"/>
</dbReference>
<dbReference type="GO" id="GO:0043161">
    <property type="term" value="P:proteasome-mediated ubiquitin-dependent protein catabolic process"/>
    <property type="evidence" value="ECO:0007669"/>
    <property type="project" value="TreeGrafter"/>
</dbReference>
<proteinExistence type="predicted"/>
<dbReference type="HOGENOM" id="CLU_070830_0_1_1"/>
<dbReference type="Proteomes" id="UP000007801">
    <property type="component" value="Unassembled WGS sequence"/>
</dbReference>
<keyword evidence="3" id="KW-1185">Reference proteome</keyword>
<dbReference type="FunFam" id="3.30.710.10:FF:000005">
    <property type="entry name" value="Potassium channel tetramerization domain-containing 17"/>
    <property type="match status" value="1"/>
</dbReference>
<evidence type="ECO:0000313" key="2">
    <source>
        <dbReference type="EMBL" id="EDV34524.2"/>
    </source>
</evidence>
<evidence type="ECO:0000313" key="3">
    <source>
        <dbReference type="Proteomes" id="UP000007801"/>
    </source>
</evidence>
<dbReference type="PANTHER" id="PTHR14958">
    <property type="entry name" value="POTASSIUM CHANNEL TETRAMERISATION DOMAIN CONTAINING PROTEIN"/>
    <property type="match status" value="1"/>
</dbReference>
<dbReference type="STRING" id="7217.B3MRW9"/>
<dbReference type="Gene3D" id="3.30.710.10">
    <property type="entry name" value="Potassium Channel Kv1.1, Chain A"/>
    <property type="match status" value="1"/>
</dbReference>
<dbReference type="GO" id="GO:0097602">
    <property type="term" value="F:cullin family protein binding"/>
    <property type="evidence" value="ECO:0007669"/>
    <property type="project" value="TreeGrafter"/>
</dbReference>
<organism evidence="2 3">
    <name type="scientific">Drosophila ananassae</name>
    <name type="common">Fruit fly</name>
    <dbReference type="NCBI Taxonomy" id="7217"/>
    <lineage>
        <taxon>Eukaryota</taxon>
        <taxon>Metazoa</taxon>
        <taxon>Ecdysozoa</taxon>
        <taxon>Arthropoda</taxon>
        <taxon>Hexapoda</taxon>
        <taxon>Insecta</taxon>
        <taxon>Pterygota</taxon>
        <taxon>Neoptera</taxon>
        <taxon>Endopterygota</taxon>
        <taxon>Diptera</taxon>
        <taxon>Brachycera</taxon>
        <taxon>Muscomorpha</taxon>
        <taxon>Ephydroidea</taxon>
        <taxon>Drosophilidae</taxon>
        <taxon>Drosophila</taxon>
        <taxon>Sophophora</taxon>
    </lineage>
</organism>
<dbReference type="GO" id="GO:0005737">
    <property type="term" value="C:cytoplasm"/>
    <property type="evidence" value="ECO:0007669"/>
    <property type="project" value="TreeGrafter"/>
</dbReference>
<dbReference type="GO" id="GO:0051260">
    <property type="term" value="P:protein homooligomerization"/>
    <property type="evidence" value="ECO:0007669"/>
    <property type="project" value="InterPro"/>
</dbReference>
<dbReference type="CDD" id="cd18362">
    <property type="entry name" value="BTB_POZ_KCTD2-like"/>
    <property type="match status" value="1"/>
</dbReference>
<dbReference type="InterPro" id="IPR000210">
    <property type="entry name" value="BTB/POZ_dom"/>
</dbReference>
<dbReference type="SMR" id="B3MRW9"/>
<evidence type="ECO:0000259" key="1">
    <source>
        <dbReference type="SMART" id="SM00225"/>
    </source>
</evidence>
<name>B3MRW9_DROAN</name>
<dbReference type="GO" id="GO:0031463">
    <property type="term" value="C:Cul3-RING ubiquitin ligase complex"/>
    <property type="evidence" value="ECO:0007669"/>
    <property type="project" value="TreeGrafter"/>
</dbReference>
<dbReference type="GeneID" id="6503603"/>